<name>A0A5J4NJR8_9TREM</name>
<gene>
    <name evidence="1" type="ORF">DEA37_0007288</name>
</gene>
<evidence type="ECO:0000313" key="2">
    <source>
        <dbReference type="Proteomes" id="UP000324629"/>
    </source>
</evidence>
<dbReference type="EMBL" id="QNGE01002352">
    <property type="protein sequence ID" value="KAA3675733.1"/>
    <property type="molecule type" value="Genomic_DNA"/>
</dbReference>
<keyword evidence="2" id="KW-1185">Reference proteome</keyword>
<sequence>GSDIDLTLSQPLGERPFIELSQEVKYECILKKRRKFRNNAWVANIHAFAHPEEKDTEVSGSSVTHHRSTAEKMMTIGCVLLRLIPVQRTSTRIPVLDIKNLRVELPKQTSYNVSINQPLQCQWTSLLLQKEKLFPPKIFLPSFKNVEIARGVVNFYPSRPGDHRLICVGVIGDVRREDFQEIHVSPAPEVSLIVEPNYSTFELFEPVPKHTCIVDATDWSGQRPVWYAVDGSPHITINGSELIYKYSDSEVPGQYTYLCMLSTDFGHYTYLLPLIRFLTFSDGIKAMKTLMTGCDSHFQLLDSGIWIPEAIESENSPYFIEFQNQIHCHFTQIEQSFTTVNPLNVE</sequence>
<evidence type="ECO:0000313" key="1">
    <source>
        <dbReference type="EMBL" id="KAA3675733.1"/>
    </source>
</evidence>
<feature type="non-terminal residue" evidence="1">
    <location>
        <position position="1"/>
    </location>
</feature>
<reference evidence="1 2" key="1">
    <citation type="journal article" date="2019" name="Gigascience">
        <title>Whole-genome sequence of the oriental lung fluke Paragonimus westermani.</title>
        <authorList>
            <person name="Oey H."/>
            <person name="Zakrzewski M."/>
            <person name="Narain K."/>
            <person name="Devi K.R."/>
            <person name="Agatsuma T."/>
            <person name="Nawaratna S."/>
            <person name="Gobert G.N."/>
            <person name="Jones M.K."/>
            <person name="Ragan M.A."/>
            <person name="McManus D.P."/>
            <person name="Krause L."/>
        </authorList>
    </citation>
    <scope>NUCLEOTIDE SEQUENCE [LARGE SCALE GENOMIC DNA]</scope>
    <source>
        <strain evidence="1 2">IND2009</strain>
    </source>
</reference>
<organism evidence="1 2">
    <name type="scientific">Paragonimus westermani</name>
    <dbReference type="NCBI Taxonomy" id="34504"/>
    <lineage>
        <taxon>Eukaryota</taxon>
        <taxon>Metazoa</taxon>
        <taxon>Spiralia</taxon>
        <taxon>Lophotrochozoa</taxon>
        <taxon>Platyhelminthes</taxon>
        <taxon>Trematoda</taxon>
        <taxon>Digenea</taxon>
        <taxon>Plagiorchiida</taxon>
        <taxon>Troglotremata</taxon>
        <taxon>Troglotrematidae</taxon>
        <taxon>Paragonimus</taxon>
    </lineage>
</organism>
<accession>A0A5J4NJR8</accession>
<proteinExistence type="predicted"/>
<dbReference type="Proteomes" id="UP000324629">
    <property type="component" value="Unassembled WGS sequence"/>
</dbReference>
<protein>
    <submittedName>
        <fullName evidence="1">Uncharacterized protein</fullName>
    </submittedName>
</protein>
<comment type="caution">
    <text evidence="1">The sequence shown here is derived from an EMBL/GenBank/DDBJ whole genome shotgun (WGS) entry which is preliminary data.</text>
</comment>
<dbReference type="AlphaFoldDB" id="A0A5J4NJR8"/>